<dbReference type="OMA" id="LECKVAN"/>
<gene>
    <name evidence="1" type="ORF">TRAPUB_10577</name>
</gene>
<dbReference type="Proteomes" id="UP000184267">
    <property type="component" value="Unassembled WGS sequence"/>
</dbReference>
<reference evidence="1 2" key="1">
    <citation type="submission" date="2016-10" db="EMBL/GenBank/DDBJ databases">
        <title>Genome sequence of the basidiomycete white-rot fungus Trametes pubescens.</title>
        <authorList>
            <person name="Makela M.R."/>
            <person name="Granchi Z."/>
            <person name="Peng M."/>
            <person name="De Vries R.P."/>
            <person name="Grigoriev I."/>
            <person name="Riley R."/>
            <person name="Hilden K."/>
        </authorList>
    </citation>
    <scope>NUCLEOTIDE SEQUENCE [LARGE SCALE GENOMIC DNA]</scope>
    <source>
        <strain evidence="1 2">FBCC735</strain>
    </source>
</reference>
<keyword evidence="2" id="KW-1185">Reference proteome</keyword>
<dbReference type="AlphaFoldDB" id="A0A1M2VZC3"/>
<proteinExistence type="predicted"/>
<evidence type="ECO:0000313" key="1">
    <source>
        <dbReference type="EMBL" id="OJT12880.1"/>
    </source>
</evidence>
<protein>
    <recommendedName>
        <fullName evidence="3">F-box domain-containing protein</fullName>
    </recommendedName>
</protein>
<dbReference type="OrthoDB" id="2736665at2759"/>
<evidence type="ECO:0008006" key="3">
    <source>
        <dbReference type="Google" id="ProtNLM"/>
    </source>
</evidence>
<accession>A0A1M2VZC3</accession>
<name>A0A1M2VZC3_TRAPU</name>
<dbReference type="EMBL" id="MNAD01000446">
    <property type="protein sequence ID" value="OJT12880.1"/>
    <property type="molecule type" value="Genomic_DNA"/>
</dbReference>
<sequence length="412" mass="45231">MRALVGQAHMPMLQRIYVHYADGTASRAAGGAPPLVLDITPGRFPSLQDISLTGAAAALTPSLACPLRCLEMGNPKGPQVGLPLAPFLDCLASFSRLETLKVRRCFAVPTAPLGGPGARPTLLPRLKDIRIQDHPSNVNQIISRLAVPSSAKVNLSGELQGASLQQYCSAFMAMLPRDLGACLPALRSIAKIEVLCDRTECAILGTTHDQPDNHRQITLELFTDLLRDFNHEDDDAGQAARGALFHTMIQTIAYIFPGIPAASRLKVFGPVNYIPLETWGSVLVRFRSLRRLMVDDATLRRFPYELLNALLSPLPPANQTVICPRLEELEIFGDCGEDEDGEEGDPLRALFECLERRKTHGGGGLLSKLNVELFSDTILEEERLERYRVRFAPLALECKVANQVQNGLRIRD</sequence>
<evidence type="ECO:0000313" key="2">
    <source>
        <dbReference type="Proteomes" id="UP000184267"/>
    </source>
</evidence>
<organism evidence="1 2">
    <name type="scientific">Trametes pubescens</name>
    <name type="common">White-rot fungus</name>
    <dbReference type="NCBI Taxonomy" id="154538"/>
    <lineage>
        <taxon>Eukaryota</taxon>
        <taxon>Fungi</taxon>
        <taxon>Dikarya</taxon>
        <taxon>Basidiomycota</taxon>
        <taxon>Agaricomycotina</taxon>
        <taxon>Agaricomycetes</taxon>
        <taxon>Polyporales</taxon>
        <taxon>Polyporaceae</taxon>
        <taxon>Trametes</taxon>
    </lineage>
</organism>
<comment type="caution">
    <text evidence="1">The sequence shown here is derived from an EMBL/GenBank/DDBJ whole genome shotgun (WGS) entry which is preliminary data.</text>
</comment>